<protein>
    <recommendedName>
        <fullName evidence="3">Phenol degradation protein meta</fullName>
    </recommendedName>
</protein>
<sequence length="197" mass="22101">MMVLIPVVNLTVHTPALRQERTGLGNLDLTLFATSDPLPNFHLAYGIDIFFNTGKYDPRAVANPSPGFGTYELVFAASYSKPNGPQLDLKLMYDFNEKNDDTNYKSGQVFHADYAAGWNAGPLTAGIGGYVLRQTTDDRVGGMRVGSDGFRGRVFAVGPELKYNFDPIQVWFQYQREFSARNRPQGDNFWLKTVIRF</sequence>
<dbReference type="Proteomes" id="UP000005870">
    <property type="component" value="Chromosome"/>
</dbReference>
<evidence type="ECO:0000313" key="1">
    <source>
        <dbReference type="EMBL" id="AER57554.1"/>
    </source>
</evidence>
<gene>
    <name evidence="1" type="ordered locus">DSC_14550</name>
</gene>
<dbReference type="EMBL" id="CP003093">
    <property type="protein sequence ID" value="AER57554.1"/>
    <property type="molecule type" value="Genomic_DNA"/>
</dbReference>
<dbReference type="AlphaFoldDB" id="G7UUT1"/>
<dbReference type="InterPro" id="IPR023614">
    <property type="entry name" value="Porin_dom_sf"/>
</dbReference>
<dbReference type="eggNOG" id="COG4313">
    <property type="taxonomic scope" value="Bacteria"/>
</dbReference>
<reference evidence="1 2" key="1">
    <citation type="journal article" date="2012" name="J. Bacteriol.">
        <title>Complete Genome Sequence of the BTEX-Degrading Bacterium Pseudoxanthomonas spadix BD-a59.</title>
        <authorList>
            <person name="Lee S.H."/>
            <person name="Jin H.M."/>
            <person name="Lee H.J."/>
            <person name="Kim J.M."/>
            <person name="Jeon C.O."/>
        </authorList>
    </citation>
    <scope>NUCLEOTIDE SEQUENCE [LARGE SCALE GENOMIC DNA]</scope>
    <source>
        <strain evidence="1 2">BD-a59</strain>
    </source>
</reference>
<proteinExistence type="predicted"/>
<keyword evidence="2" id="KW-1185">Reference proteome</keyword>
<dbReference type="Pfam" id="PF13557">
    <property type="entry name" value="Phenol_MetA_deg"/>
    <property type="match status" value="1"/>
</dbReference>
<dbReference type="InterPro" id="IPR025737">
    <property type="entry name" value="FApF"/>
</dbReference>
<accession>G7UUT1</accession>
<organism evidence="1 2">
    <name type="scientific">Pseudoxanthomonas spadix (strain BD-a59)</name>
    <dbReference type="NCBI Taxonomy" id="1045855"/>
    <lineage>
        <taxon>Bacteria</taxon>
        <taxon>Pseudomonadati</taxon>
        <taxon>Pseudomonadota</taxon>
        <taxon>Gammaproteobacteria</taxon>
        <taxon>Lysobacterales</taxon>
        <taxon>Lysobacteraceae</taxon>
        <taxon>Pseudoxanthomonas</taxon>
    </lineage>
</organism>
<dbReference type="Gene3D" id="2.40.160.10">
    <property type="entry name" value="Porin"/>
    <property type="match status" value="1"/>
</dbReference>
<name>G7UUT1_PSEUP</name>
<dbReference type="HOGENOM" id="CLU_066206_2_1_6"/>
<evidence type="ECO:0000313" key="2">
    <source>
        <dbReference type="Proteomes" id="UP000005870"/>
    </source>
</evidence>
<evidence type="ECO:0008006" key="3">
    <source>
        <dbReference type="Google" id="ProtNLM"/>
    </source>
</evidence>
<dbReference type="SUPFAM" id="SSF56935">
    <property type="entry name" value="Porins"/>
    <property type="match status" value="1"/>
</dbReference>
<dbReference type="KEGG" id="psd:DSC_14550"/>